<sequence length="186" mass="20392">MECVPIAAKKSSTNFDSDAVTKGLSTRLKCTRVLWIRRAHIPETPAPVVTKHPAPQASLVTKQLSLGGTQGRQAHSIHINFFNILLNLPPSARIHHTVPRRHAPIPCKHQNNFYGTVFQKHGKCESITDPNSCSFPQATSLALNHSIFPTASVLVSKTHFVGSIWLSVEAPPPSTRHSLPMPGMLF</sequence>
<proteinExistence type="predicted"/>
<dbReference type="HOGENOM" id="CLU_1456971_0_0_1"/>
<dbReference type="AlphaFoldDB" id="F0X0Z9"/>
<organism evidence="1">
    <name type="scientific">Albugo laibachii Nc14</name>
    <dbReference type="NCBI Taxonomy" id="890382"/>
    <lineage>
        <taxon>Eukaryota</taxon>
        <taxon>Sar</taxon>
        <taxon>Stramenopiles</taxon>
        <taxon>Oomycota</taxon>
        <taxon>Peronosporomycetes</taxon>
        <taxon>Albuginales</taxon>
        <taxon>Albuginaceae</taxon>
        <taxon>Albugo</taxon>
    </lineage>
</organism>
<gene>
    <name evidence="1" type="primary">AlNc14C535G12086</name>
    <name evidence="1" type="ORF">ALNC14_135890</name>
</gene>
<accession>F0X0Z9</accession>
<reference evidence="1" key="1">
    <citation type="journal article" date="2011" name="PLoS Biol.">
        <title>Gene gain and loss during evolution of obligate parasitism in the white rust pathogen of Arabidopsis thaliana.</title>
        <authorList>
            <person name="Kemen E."/>
            <person name="Gardiner A."/>
            <person name="Schultz-Larsen T."/>
            <person name="Kemen A.C."/>
            <person name="Balmuth A.L."/>
            <person name="Robert-Seilaniantz A."/>
            <person name="Bailey K."/>
            <person name="Holub E."/>
            <person name="Studholme D.J."/>
            <person name="Maclean D."/>
            <person name="Jones J.D."/>
        </authorList>
    </citation>
    <scope>NUCLEOTIDE SEQUENCE</scope>
</reference>
<dbReference type="EMBL" id="FR824566">
    <property type="protein sequence ID" value="CCA27445.1"/>
    <property type="molecule type" value="Genomic_DNA"/>
</dbReference>
<protein>
    <submittedName>
        <fullName evidence="1">AlNc14C535G12086 protein</fullName>
    </submittedName>
</protein>
<evidence type="ECO:0000313" key="1">
    <source>
        <dbReference type="EMBL" id="CCA27445.1"/>
    </source>
</evidence>
<reference evidence="1" key="2">
    <citation type="submission" date="2011-02" db="EMBL/GenBank/DDBJ databases">
        <authorList>
            <person name="MacLean D."/>
        </authorList>
    </citation>
    <scope>NUCLEOTIDE SEQUENCE</scope>
</reference>
<name>F0X0Z9_9STRA</name>